<dbReference type="OrthoDB" id="4509712at2759"/>
<dbReference type="EMBL" id="BLZA01000043">
    <property type="protein sequence ID" value="GHJ89402.1"/>
    <property type="molecule type" value="Genomic_DNA"/>
</dbReference>
<sequence length="102" mass="10889">MGSPSERNLDDGKTAEGRSSHPGSGTPDDPFIVSFAERDAADPRQWTTARKWTYTVASTLALLCISVSATSYASGTDQIVEAFGVGIEVANFAFDRQRTSAN</sequence>
<proteinExistence type="predicted"/>
<evidence type="ECO:0000256" key="1">
    <source>
        <dbReference type="SAM" id="MobiDB-lite"/>
    </source>
</evidence>
<accession>A0A8H3TYF7</accession>
<dbReference type="Proteomes" id="UP000620104">
    <property type="component" value="Unassembled WGS sequence"/>
</dbReference>
<protein>
    <submittedName>
        <fullName evidence="2">Uncharacterized protein</fullName>
    </submittedName>
</protein>
<reference evidence="2" key="1">
    <citation type="submission" date="2020-07" db="EMBL/GenBank/DDBJ databases">
        <title>Draft Genome Sequence of a Deep-Sea Yeast, Naganishia (Cryptococcus) liquefaciens strain N6.</title>
        <authorList>
            <person name="Han Y.W."/>
            <person name="Kajitani R."/>
            <person name="Morimoto H."/>
            <person name="Parhat M."/>
            <person name="Tsubouchi H."/>
            <person name="Bakenova O."/>
            <person name="Ogata M."/>
            <person name="Argunhan B."/>
            <person name="Aoki R."/>
            <person name="Kajiwara S."/>
            <person name="Itoh T."/>
            <person name="Iwasaki H."/>
        </authorList>
    </citation>
    <scope>NUCLEOTIDE SEQUENCE</scope>
    <source>
        <strain evidence="2">N6</strain>
    </source>
</reference>
<feature type="compositionally biased region" description="Basic and acidic residues" evidence="1">
    <location>
        <begin position="7"/>
        <end position="19"/>
    </location>
</feature>
<keyword evidence="3" id="KW-1185">Reference proteome</keyword>
<evidence type="ECO:0000313" key="3">
    <source>
        <dbReference type="Proteomes" id="UP000620104"/>
    </source>
</evidence>
<dbReference type="AlphaFoldDB" id="A0A8H3TYF7"/>
<feature type="region of interest" description="Disordered" evidence="1">
    <location>
        <begin position="1"/>
        <end position="37"/>
    </location>
</feature>
<evidence type="ECO:0000313" key="2">
    <source>
        <dbReference type="EMBL" id="GHJ89402.1"/>
    </source>
</evidence>
<comment type="caution">
    <text evidence="2">The sequence shown here is derived from an EMBL/GenBank/DDBJ whole genome shotgun (WGS) entry which is preliminary data.</text>
</comment>
<name>A0A8H3TYF7_9TREE</name>
<organism evidence="2 3">
    <name type="scientific">Naganishia liquefaciens</name>
    <dbReference type="NCBI Taxonomy" id="104408"/>
    <lineage>
        <taxon>Eukaryota</taxon>
        <taxon>Fungi</taxon>
        <taxon>Dikarya</taxon>
        <taxon>Basidiomycota</taxon>
        <taxon>Agaricomycotina</taxon>
        <taxon>Tremellomycetes</taxon>
        <taxon>Filobasidiales</taxon>
        <taxon>Filobasidiaceae</taxon>
        <taxon>Naganishia</taxon>
    </lineage>
</organism>
<gene>
    <name evidence="2" type="ORF">NliqN6_5804</name>
</gene>